<gene>
    <name evidence="1" type="ORF">F383_11437</name>
</gene>
<proteinExistence type="predicted"/>
<accession>A0A0B0PQT9</accession>
<dbReference type="EMBL" id="KN446644">
    <property type="protein sequence ID" value="KHG28818.1"/>
    <property type="molecule type" value="Genomic_DNA"/>
</dbReference>
<reference evidence="2" key="1">
    <citation type="submission" date="2014-09" db="EMBL/GenBank/DDBJ databases">
        <authorList>
            <person name="Mudge J."/>
            <person name="Ramaraj T."/>
            <person name="Lindquist I.E."/>
            <person name="Bharti A.K."/>
            <person name="Sundararajan A."/>
            <person name="Cameron C.T."/>
            <person name="Woodward J.E."/>
            <person name="May G.D."/>
            <person name="Brubaker C."/>
            <person name="Broadhvest J."/>
            <person name="Wilkins T.A."/>
        </authorList>
    </citation>
    <scope>NUCLEOTIDE SEQUENCE</scope>
    <source>
        <strain evidence="2">cv. AKA8401</strain>
    </source>
</reference>
<evidence type="ECO:0000313" key="1">
    <source>
        <dbReference type="EMBL" id="KHG28818.1"/>
    </source>
</evidence>
<evidence type="ECO:0000313" key="2">
    <source>
        <dbReference type="Proteomes" id="UP000032142"/>
    </source>
</evidence>
<organism evidence="1 2">
    <name type="scientific">Gossypium arboreum</name>
    <name type="common">Tree cotton</name>
    <name type="synonym">Gossypium nanking</name>
    <dbReference type="NCBI Taxonomy" id="29729"/>
    <lineage>
        <taxon>Eukaryota</taxon>
        <taxon>Viridiplantae</taxon>
        <taxon>Streptophyta</taxon>
        <taxon>Embryophyta</taxon>
        <taxon>Tracheophyta</taxon>
        <taxon>Spermatophyta</taxon>
        <taxon>Magnoliopsida</taxon>
        <taxon>eudicotyledons</taxon>
        <taxon>Gunneridae</taxon>
        <taxon>Pentapetalae</taxon>
        <taxon>rosids</taxon>
        <taxon>malvids</taxon>
        <taxon>Malvales</taxon>
        <taxon>Malvaceae</taxon>
        <taxon>Malvoideae</taxon>
        <taxon>Gossypium</taxon>
    </lineage>
</organism>
<name>A0A0B0PQT9_GOSAR</name>
<sequence length="47" mass="5387">MYCQINKASPQLDLMDNILVFQLVCLFLIRLRTCFGLSSNTSCLFVL</sequence>
<protein>
    <submittedName>
        <fullName evidence="1">Uncharacterized protein</fullName>
    </submittedName>
</protein>
<keyword evidence="2" id="KW-1185">Reference proteome</keyword>
<dbReference type="Proteomes" id="UP000032142">
    <property type="component" value="Unassembled WGS sequence"/>
</dbReference>
<dbReference type="AlphaFoldDB" id="A0A0B0PQT9"/>